<evidence type="ECO:0000256" key="1">
    <source>
        <dbReference type="SAM" id="MobiDB-lite"/>
    </source>
</evidence>
<dbReference type="Proteomes" id="UP000186309">
    <property type="component" value="Chromosome"/>
</dbReference>
<dbReference type="OrthoDB" id="278195at2"/>
<evidence type="ECO:0000313" key="2">
    <source>
        <dbReference type="EMBL" id="APW60402.1"/>
    </source>
</evidence>
<proteinExistence type="predicted"/>
<accession>A0A1U7CN90</accession>
<gene>
    <name evidence="2" type="ORF">BSF38_01870</name>
</gene>
<feature type="region of interest" description="Disordered" evidence="1">
    <location>
        <begin position="1"/>
        <end position="37"/>
    </location>
</feature>
<dbReference type="EMBL" id="CP019082">
    <property type="protein sequence ID" value="APW60402.1"/>
    <property type="molecule type" value="Genomic_DNA"/>
</dbReference>
<protein>
    <submittedName>
        <fullName evidence="2">Uncharacterized protein</fullName>
    </submittedName>
</protein>
<dbReference type="KEGG" id="pbor:BSF38_01870"/>
<sequence>MSSSPAINPSRPDGSELAQPTSARWFKNPSYPERTHQADRAGLATTLKSCDEKITAVRKKLGLLANHPRRAEYEKIFHQLQGGRDQIADAASRMPREAGELYHEDAERLEFAKQAFARFMARWDAVAS</sequence>
<keyword evidence="3" id="KW-1185">Reference proteome</keyword>
<dbReference type="RefSeq" id="WP_076345012.1">
    <property type="nucleotide sequence ID" value="NZ_CP019082.1"/>
</dbReference>
<evidence type="ECO:0000313" key="3">
    <source>
        <dbReference type="Proteomes" id="UP000186309"/>
    </source>
</evidence>
<dbReference type="AlphaFoldDB" id="A0A1U7CN90"/>
<name>A0A1U7CN90_9BACT</name>
<reference evidence="3" key="1">
    <citation type="submission" date="2016-12" db="EMBL/GenBank/DDBJ databases">
        <title>Comparative genomics of four Isosphaeraceae planctomycetes: a common pool of plasmids and glycoside hydrolase genes.</title>
        <authorList>
            <person name="Ivanova A."/>
        </authorList>
    </citation>
    <scope>NUCLEOTIDE SEQUENCE [LARGE SCALE GENOMIC DNA]</scope>
    <source>
        <strain evidence="3">PX4</strain>
    </source>
</reference>
<organism evidence="2 3">
    <name type="scientific">Paludisphaera borealis</name>
    <dbReference type="NCBI Taxonomy" id="1387353"/>
    <lineage>
        <taxon>Bacteria</taxon>
        <taxon>Pseudomonadati</taxon>
        <taxon>Planctomycetota</taxon>
        <taxon>Planctomycetia</taxon>
        <taxon>Isosphaerales</taxon>
        <taxon>Isosphaeraceae</taxon>
        <taxon>Paludisphaera</taxon>
    </lineage>
</organism>